<evidence type="ECO:0000256" key="1">
    <source>
        <dbReference type="ARBA" id="ARBA00023224"/>
    </source>
</evidence>
<dbReference type="Gene3D" id="1.10.287.950">
    <property type="entry name" value="Methyl-accepting chemotaxis protein"/>
    <property type="match status" value="1"/>
</dbReference>
<dbReference type="PROSITE" id="PS50111">
    <property type="entry name" value="CHEMOTAXIS_TRANSDUC_2"/>
    <property type="match status" value="1"/>
</dbReference>
<evidence type="ECO:0000259" key="6">
    <source>
        <dbReference type="PROSITE" id="PS50111"/>
    </source>
</evidence>
<dbReference type="Pfam" id="PF00015">
    <property type="entry name" value="MCPsignal"/>
    <property type="match status" value="1"/>
</dbReference>
<dbReference type="PANTHER" id="PTHR32089:SF120">
    <property type="entry name" value="METHYL-ACCEPTING CHEMOTAXIS PROTEIN TLPQ"/>
    <property type="match status" value="1"/>
</dbReference>
<evidence type="ECO:0000256" key="3">
    <source>
        <dbReference type="PROSITE-ProRule" id="PRU00284"/>
    </source>
</evidence>
<evidence type="ECO:0000256" key="5">
    <source>
        <dbReference type="SAM" id="Phobius"/>
    </source>
</evidence>
<gene>
    <name evidence="8" type="ORF">PQ457_21485</name>
</gene>
<proteinExistence type="inferred from homology"/>
<evidence type="ECO:0000313" key="8">
    <source>
        <dbReference type="EMBL" id="WCT79562.1"/>
    </source>
</evidence>
<evidence type="ECO:0000256" key="4">
    <source>
        <dbReference type="SAM" id="Coils"/>
    </source>
</evidence>
<dbReference type="PROSITE" id="PS50885">
    <property type="entry name" value="HAMP"/>
    <property type="match status" value="1"/>
</dbReference>
<feature type="domain" description="Methyl-accepting transducer" evidence="6">
    <location>
        <begin position="248"/>
        <end position="484"/>
    </location>
</feature>
<keyword evidence="9" id="KW-1185">Reference proteome</keyword>
<name>A0ABY7U226_9SPHN</name>
<feature type="transmembrane region" description="Helical" evidence="5">
    <location>
        <begin position="6"/>
        <end position="28"/>
    </location>
</feature>
<keyword evidence="4" id="KW-0175">Coiled coil</keyword>
<keyword evidence="5" id="KW-0472">Membrane</keyword>
<dbReference type="InterPro" id="IPR003660">
    <property type="entry name" value="HAMP_dom"/>
</dbReference>
<dbReference type="InterPro" id="IPR004089">
    <property type="entry name" value="MCPsignal_dom"/>
</dbReference>
<keyword evidence="1 3" id="KW-0807">Transducer</keyword>
<keyword evidence="8" id="KW-0614">Plasmid</keyword>
<dbReference type="RefSeq" id="WP_273619835.1">
    <property type="nucleotide sequence ID" value="NZ_CP117418.1"/>
</dbReference>
<dbReference type="SMART" id="SM00304">
    <property type="entry name" value="HAMP"/>
    <property type="match status" value="1"/>
</dbReference>
<dbReference type="Pfam" id="PF00672">
    <property type="entry name" value="HAMP"/>
    <property type="match status" value="1"/>
</dbReference>
<dbReference type="SMART" id="SM00283">
    <property type="entry name" value="MA"/>
    <property type="match status" value="1"/>
</dbReference>
<evidence type="ECO:0000313" key="9">
    <source>
        <dbReference type="Proteomes" id="UP001218231"/>
    </source>
</evidence>
<organism evidence="8 9">
    <name type="scientific">Novosphingobium humi</name>
    <dbReference type="NCBI Taxonomy" id="2282397"/>
    <lineage>
        <taxon>Bacteria</taxon>
        <taxon>Pseudomonadati</taxon>
        <taxon>Pseudomonadota</taxon>
        <taxon>Alphaproteobacteria</taxon>
        <taxon>Sphingomonadales</taxon>
        <taxon>Sphingomonadaceae</taxon>
        <taxon>Novosphingobium</taxon>
    </lineage>
</organism>
<evidence type="ECO:0000259" key="7">
    <source>
        <dbReference type="PROSITE" id="PS50885"/>
    </source>
</evidence>
<geneLocation type="plasmid" evidence="8 9">
    <name>unnamed1</name>
</geneLocation>
<reference evidence="8 9" key="1">
    <citation type="submission" date="2023-02" db="EMBL/GenBank/DDBJ databases">
        <title>Genome sequence of Novosphingobium humi KACC 19094.</title>
        <authorList>
            <person name="Kim S."/>
            <person name="Heo J."/>
            <person name="Kwon S.-W."/>
        </authorList>
    </citation>
    <scope>NUCLEOTIDE SEQUENCE [LARGE SCALE GENOMIC DNA]</scope>
    <source>
        <strain evidence="8 9">KACC 19094</strain>
        <plasmid evidence="8 9">unnamed1</plasmid>
    </source>
</reference>
<dbReference type="CDD" id="cd06225">
    <property type="entry name" value="HAMP"/>
    <property type="match status" value="1"/>
</dbReference>
<sequence length="523" mass="56243">MVKFNIRTLILAGFAGILATILLVGLYAHSRLAMTEDHVVALNNDAVAGLYQSAQIKDALVADFLKAREAATQGKSADSPPSSVEPMIAAYEPTIFTESDRETFSRFKRDYVAYRSAEQDVYAGKGQVDTLLSRYKVAYDDTGALTQGNQKRAVERIDEIGGQMLSLQNSMTVGFLIALAVAFLAGYLLLSAIIPPLKRLTGLMDVMRQGDFTQRMPIMRDDELGDLSEGFNRMADEVMELVGQVQRSGIRVSTSMTEIAATSKQQQATAAEVAATTTQIGATSREIAVTSKELVRTMTDVAAVSEAAAALASGGRSGLAEMEDTMAQVMEAANSINAKLAVLNEKAGDINQVVTTITKVADQTNLLSLNAAIEAEKAGEYGRGFAVVSSEIRRLADQTAVATYDIEQMVKDIQSAVSASVMGMDKFSEEVRRGLHDVHAIGDKFSEIIMQVQALAPRFESVNEGMQTQATGAEQISEALVQLSEATQQTVESLRQSTSAIEELNHVSTNLHGSIARFKLTAA</sequence>
<feature type="coiled-coil region" evidence="4">
    <location>
        <begin position="319"/>
        <end position="346"/>
    </location>
</feature>
<keyword evidence="5" id="KW-1133">Transmembrane helix</keyword>
<evidence type="ECO:0000256" key="2">
    <source>
        <dbReference type="ARBA" id="ARBA00029447"/>
    </source>
</evidence>
<keyword evidence="5" id="KW-0812">Transmembrane</keyword>
<dbReference type="EMBL" id="CP117418">
    <property type="protein sequence ID" value="WCT79562.1"/>
    <property type="molecule type" value="Genomic_DNA"/>
</dbReference>
<comment type="similarity">
    <text evidence="2">Belongs to the methyl-accepting chemotaxis (MCP) protein family.</text>
</comment>
<dbReference type="PANTHER" id="PTHR32089">
    <property type="entry name" value="METHYL-ACCEPTING CHEMOTAXIS PROTEIN MCPB"/>
    <property type="match status" value="1"/>
</dbReference>
<accession>A0ABY7U226</accession>
<protein>
    <submittedName>
        <fullName evidence="8">Methyl-accepting chemotaxis protein</fullName>
    </submittedName>
</protein>
<dbReference type="SUPFAM" id="SSF58104">
    <property type="entry name" value="Methyl-accepting chemotaxis protein (MCP) signaling domain"/>
    <property type="match status" value="1"/>
</dbReference>
<dbReference type="Proteomes" id="UP001218231">
    <property type="component" value="Plasmid unnamed1"/>
</dbReference>
<feature type="transmembrane region" description="Helical" evidence="5">
    <location>
        <begin position="173"/>
        <end position="194"/>
    </location>
</feature>
<feature type="domain" description="HAMP" evidence="7">
    <location>
        <begin position="191"/>
        <end position="243"/>
    </location>
</feature>